<evidence type="ECO:0000256" key="2">
    <source>
        <dbReference type="ARBA" id="ARBA00007104"/>
    </source>
</evidence>
<reference evidence="12 13" key="1">
    <citation type="submission" date="2019-07" db="EMBL/GenBank/DDBJ databases">
        <title>Draft genome assembly of a fouling barnacle, Amphibalanus amphitrite (Darwin, 1854): The first reference genome for Thecostraca.</title>
        <authorList>
            <person name="Kim W."/>
        </authorList>
    </citation>
    <scope>NUCLEOTIDE SEQUENCE [LARGE SCALE GENOMIC DNA]</scope>
    <source>
        <strain evidence="12">SNU_AA5</strain>
        <tissue evidence="12">Soma without cirri and trophi</tissue>
    </source>
</reference>
<comment type="similarity">
    <text evidence="2 9">Belongs to the EMP24/GP25L family.</text>
</comment>
<evidence type="ECO:0000256" key="1">
    <source>
        <dbReference type="ARBA" id="ARBA00004479"/>
    </source>
</evidence>
<name>A0A6A4W1D1_AMPAM</name>
<dbReference type="Pfam" id="PF01105">
    <property type="entry name" value="EMP24_GP25L"/>
    <property type="match status" value="1"/>
</dbReference>
<evidence type="ECO:0000259" key="11">
    <source>
        <dbReference type="PROSITE" id="PS50866"/>
    </source>
</evidence>
<dbReference type="SMART" id="SM01190">
    <property type="entry name" value="EMP24_GP25L"/>
    <property type="match status" value="1"/>
</dbReference>
<evidence type="ECO:0000313" key="13">
    <source>
        <dbReference type="Proteomes" id="UP000440578"/>
    </source>
</evidence>
<keyword evidence="5" id="KW-0732">Signal</keyword>
<evidence type="ECO:0000256" key="9">
    <source>
        <dbReference type="RuleBase" id="RU003827"/>
    </source>
</evidence>
<dbReference type="Proteomes" id="UP000440578">
    <property type="component" value="Unassembled WGS sequence"/>
</dbReference>
<evidence type="ECO:0000256" key="4">
    <source>
        <dbReference type="ARBA" id="ARBA00022692"/>
    </source>
</evidence>
<feature type="transmembrane region" description="Helical" evidence="10">
    <location>
        <begin position="132"/>
        <end position="153"/>
    </location>
</feature>
<evidence type="ECO:0000256" key="5">
    <source>
        <dbReference type="ARBA" id="ARBA00022729"/>
    </source>
</evidence>
<proteinExistence type="inferred from homology"/>
<dbReference type="InterPro" id="IPR036598">
    <property type="entry name" value="GOLD_dom_sf"/>
</dbReference>
<sequence>MTLRGGDGMTGFAVRDPTGQLVHPYQWKKQSEYETTSETGGYFTSCIDNQFSRFAGKLVNMYLTTFRYDEWEQHSDELEQYDIVATNFTNGLGLVDHKVQIAKQYLSHSKSRAANDWELLISNNAYVLRWSLIQVVVVVATGCLQVFFVRKLFDTQAKPRGRI</sequence>
<keyword evidence="3" id="KW-0217">Developmental protein</keyword>
<evidence type="ECO:0000313" key="12">
    <source>
        <dbReference type="EMBL" id="KAF0301046.1"/>
    </source>
</evidence>
<accession>A0A6A4W1D1</accession>
<evidence type="ECO:0000256" key="7">
    <source>
        <dbReference type="ARBA" id="ARBA00023136"/>
    </source>
</evidence>
<dbReference type="SUPFAM" id="SSF101576">
    <property type="entry name" value="Supernatant protein factor (SPF), C-terminal domain"/>
    <property type="match status" value="1"/>
</dbReference>
<keyword evidence="13" id="KW-1185">Reference proteome</keyword>
<keyword evidence="4 9" id="KW-0812">Transmembrane</keyword>
<dbReference type="InterPro" id="IPR009038">
    <property type="entry name" value="GOLD_dom"/>
</dbReference>
<dbReference type="GO" id="GO:0012505">
    <property type="term" value="C:endomembrane system"/>
    <property type="evidence" value="ECO:0007669"/>
    <property type="project" value="UniProtKB-SubCell"/>
</dbReference>
<dbReference type="InterPro" id="IPR015720">
    <property type="entry name" value="Emp24-like"/>
</dbReference>
<dbReference type="PROSITE" id="PS50866">
    <property type="entry name" value="GOLD"/>
    <property type="match status" value="1"/>
</dbReference>
<comment type="subcellular location">
    <subcellularLocation>
        <location evidence="8">Endomembrane system</location>
        <topology evidence="8">Single-pass membrane protein</topology>
    </subcellularLocation>
    <subcellularLocation>
        <location evidence="1 9">Membrane</location>
        <topology evidence="1 9">Single-pass type I membrane protein</topology>
    </subcellularLocation>
</comment>
<organism evidence="12 13">
    <name type="scientific">Amphibalanus amphitrite</name>
    <name type="common">Striped barnacle</name>
    <name type="synonym">Balanus amphitrite</name>
    <dbReference type="NCBI Taxonomy" id="1232801"/>
    <lineage>
        <taxon>Eukaryota</taxon>
        <taxon>Metazoa</taxon>
        <taxon>Ecdysozoa</taxon>
        <taxon>Arthropoda</taxon>
        <taxon>Crustacea</taxon>
        <taxon>Multicrustacea</taxon>
        <taxon>Cirripedia</taxon>
        <taxon>Thoracica</taxon>
        <taxon>Thoracicalcarea</taxon>
        <taxon>Balanomorpha</taxon>
        <taxon>Balanoidea</taxon>
        <taxon>Balanidae</taxon>
        <taxon>Amphibalaninae</taxon>
        <taxon>Amphibalanus</taxon>
    </lineage>
</organism>
<comment type="caution">
    <text evidence="12">The sequence shown here is derived from an EMBL/GenBank/DDBJ whole genome shotgun (WGS) entry which is preliminary data.</text>
</comment>
<keyword evidence="6 10" id="KW-1133">Transmembrane helix</keyword>
<evidence type="ECO:0000256" key="3">
    <source>
        <dbReference type="ARBA" id="ARBA00022473"/>
    </source>
</evidence>
<evidence type="ECO:0000256" key="6">
    <source>
        <dbReference type="ARBA" id="ARBA00022989"/>
    </source>
</evidence>
<evidence type="ECO:0000256" key="10">
    <source>
        <dbReference type="SAM" id="Phobius"/>
    </source>
</evidence>
<dbReference type="PANTHER" id="PTHR22811">
    <property type="entry name" value="TRANSMEMBRANE EMP24 DOMAIN-CONTAINING PROTEIN"/>
    <property type="match status" value="1"/>
</dbReference>
<gene>
    <name evidence="12" type="primary">tmed1_1</name>
    <name evidence="12" type="ORF">FJT64_003206</name>
</gene>
<keyword evidence="7 10" id="KW-0472">Membrane</keyword>
<dbReference type="AlphaFoldDB" id="A0A6A4W1D1"/>
<dbReference type="GO" id="GO:0016020">
    <property type="term" value="C:membrane"/>
    <property type="evidence" value="ECO:0007669"/>
    <property type="project" value="UniProtKB-SubCell"/>
</dbReference>
<dbReference type="EMBL" id="VIIS01001203">
    <property type="protein sequence ID" value="KAF0301046.1"/>
    <property type="molecule type" value="Genomic_DNA"/>
</dbReference>
<dbReference type="OrthoDB" id="10037706at2759"/>
<feature type="domain" description="GOLD" evidence="11">
    <location>
        <begin position="1"/>
        <end position="65"/>
    </location>
</feature>
<evidence type="ECO:0000256" key="8">
    <source>
        <dbReference type="ARBA" id="ARBA00037847"/>
    </source>
</evidence>
<protein>
    <submittedName>
        <fullName evidence="12">Transmembrane emp24 domain-containing protein 1</fullName>
    </submittedName>
</protein>